<proteinExistence type="predicted"/>
<evidence type="ECO:0000313" key="1">
    <source>
        <dbReference type="EMBL" id="KTC96735.1"/>
    </source>
</evidence>
<dbReference type="Proteomes" id="UP000054698">
    <property type="component" value="Unassembled WGS sequence"/>
</dbReference>
<dbReference type="PATRIC" id="fig|453.4.peg.1812"/>
<organism evidence="1 3">
    <name type="scientific">Legionella feeleii</name>
    <dbReference type="NCBI Taxonomy" id="453"/>
    <lineage>
        <taxon>Bacteria</taxon>
        <taxon>Pseudomonadati</taxon>
        <taxon>Pseudomonadota</taxon>
        <taxon>Gammaproteobacteria</taxon>
        <taxon>Legionellales</taxon>
        <taxon>Legionellaceae</taxon>
        <taxon>Legionella</taxon>
    </lineage>
</organism>
<evidence type="ECO:0000313" key="4">
    <source>
        <dbReference type="Proteomes" id="UP000251942"/>
    </source>
</evidence>
<dbReference type="AlphaFoldDB" id="A0A0W0TMA0"/>
<accession>A0A0W0TMA0</accession>
<dbReference type="RefSeq" id="WP_131753135.1">
    <property type="nucleotide sequence ID" value="NZ_CAAAHT010000003.1"/>
</dbReference>
<dbReference type="EMBL" id="LNYB01000080">
    <property type="protein sequence ID" value="KTC96735.1"/>
    <property type="molecule type" value="Genomic_DNA"/>
</dbReference>
<reference evidence="1 3" key="1">
    <citation type="submission" date="2015-11" db="EMBL/GenBank/DDBJ databases">
        <title>Genomic analysis of 38 Legionella species identifies large and diverse effector repertoires.</title>
        <authorList>
            <person name="Burstein D."/>
            <person name="Amaro F."/>
            <person name="Zusman T."/>
            <person name="Lifshitz Z."/>
            <person name="Cohen O."/>
            <person name="Gilbert J.A."/>
            <person name="Pupko T."/>
            <person name="Shuman H.A."/>
            <person name="Segal G."/>
        </authorList>
    </citation>
    <scope>NUCLEOTIDE SEQUENCE [LARGE SCALE GENOMIC DNA]</scope>
    <source>
        <strain evidence="1 3">WO-44C</strain>
    </source>
</reference>
<dbReference type="EMBL" id="UASS01000011">
    <property type="protein sequence ID" value="SPX60593.1"/>
    <property type="molecule type" value="Genomic_DNA"/>
</dbReference>
<dbReference type="OrthoDB" id="5645109at2"/>
<reference evidence="2 4" key="2">
    <citation type="submission" date="2018-06" db="EMBL/GenBank/DDBJ databases">
        <authorList>
            <consortium name="Pathogen Informatics"/>
            <person name="Doyle S."/>
        </authorList>
    </citation>
    <scope>NUCLEOTIDE SEQUENCE [LARGE SCALE GENOMIC DNA]</scope>
    <source>
        <strain evidence="2 4">NCTC12022</strain>
    </source>
</reference>
<evidence type="ECO:0000313" key="2">
    <source>
        <dbReference type="EMBL" id="SPX60593.1"/>
    </source>
</evidence>
<keyword evidence="3" id="KW-1185">Reference proteome</keyword>
<name>A0A0W0TMA0_9GAMM</name>
<evidence type="ECO:0000313" key="3">
    <source>
        <dbReference type="Proteomes" id="UP000054698"/>
    </source>
</evidence>
<dbReference type="Proteomes" id="UP000251942">
    <property type="component" value="Unassembled WGS sequence"/>
</dbReference>
<gene>
    <name evidence="1" type="ORF">Lfee_1647</name>
    <name evidence="2" type="ORF">NCTC12022_01325</name>
</gene>
<sequence length="339" mass="38548">MKRKLESGTDPRLFKRQKSVEDLSKELIYAASLYQGKLQHISSNGYYVSQAFLASYANDFILNFCDSIGDVPPQIKSAVAEKFEVVKKSPPNTTVVERHASNENPHLCCWEFCLLVLNDINRISKEQIDDLCYIVYTINEQNQEQNEEDSNQLLTLADALFNPDGSYKCYSPDHLPSPGDLLIFRKVEPVLLADSTEDNPRYYSCLATDTREQIGNESRPYHCSIATDNQGNHIGLDSEEEYVKKKSFTTLSSLQKDAFYEDTEYSFADDGMFLPDKVYYVPLEEALQNIANFITKHQPILAQRDPALKKSAGEILEALIKNETQYDKLAQELLNVPKP</sequence>
<protein>
    <submittedName>
        <fullName evidence="1">Uncharacterized protein</fullName>
    </submittedName>
</protein>